<name>A0A0D4BZU7_9MICC</name>
<feature type="transmembrane region" description="Helical" evidence="1">
    <location>
        <begin position="12"/>
        <end position="30"/>
    </location>
</feature>
<dbReference type="EMBL" id="CP011005">
    <property type="protein sequence ID" value="AJT41665.1"/>
    <property type="molecule type" value="Genomic_DNA"/>
</dbReference>
<dbReference type="OrthoDB" id="9996372at2"/>
<dbReference type="STRING" id="1618207.UM93_09355"/>
<dbReference type="AlphaFoldDB" id="A0A0D4BZU7"/>
<dbReference type="Proteomes" id="UP000061839">
    <property type="component" value="Chromosome"/>
</dbReference>
<feature type="transmembrane region" description="Helical" evidence="1">
    <location>
        <begin position="79"/>
        <end position="101"/>
    </location>
</feature>
<evidence type="ECO:0000256" key="1">
    <source>
        <dbReference type="SAM" id="Phobius"/>
    </source>
</evidence>
<evidence type="ECO:0000313" key="2">
    <source>
        <dbReference type="EMBL" id="AJT41665.1"/>
    </source>
</evidence>
<protein>
    <submittedName>
        <fullName evidence="2">Uncharacterized protein</fullName>
    </submittedName>
</protein>
<dbReference type="KEGG" id="ari:UM93_09355"/>
<keyword evidence="1" id="KW-0472">Membrane</keyword>
<gene>
    <name evidence="2" type="ORF">UM93_09355</name>
</gene>
<accession>A0A0D4BZU7</accession>
<dbReference type="HOGENOM" id="CLU_2178366_0_0_11"/>
<dbReference type="RefSeq" id="WP_045075179.1">
    <property type="nucleotide sequence ID" value="NZ_CP011005.1"/>
</dbReference>
<feature type="transmembrane region" description="Helical" evidence="1">
    <location>
        <begin position="39"/>
        <end position="59"/>
    </location>
</feature>
<organism evidence="2 3">
    <name type="scientific">Psychromicrobium lacuslunae</name>
    <dbReference type="NCBI Taxonomy" id="1618207"/>
    <lineage>
        <taxon>Bacteria</taxon>
        <taxon>Bacillati</taxon>
        <taxon>Actinomycetota</taxon>
        <taxon>Actinomycetes</taxon>
        <taxon>Micrococcales</taxon>
        <taxon>Micrococcaceae</taxon>
        <taxon>Psychromicrobium</taxon>
    </lineage>
</organism>
<dbReference type="PATRIC" id="fig|1618207.4.peg.1894"/>
<sequence>MEIDSTDLPIVWAVGVHLLFIVLAVIFTLFRKYSLAGGLAWLVTVGSLLLGLFWFLILGGGRKNTHANESVQMALDPAGGLYITLYIVITLIIGALIAWFCKRRRAVRV</sequence>
<keyword evidence="1" id="KW-0812">Transmembrane</keyword>
<evidence type="ECO:0000313" key="3">
    <source>
        <dbReference type="Proteomes" id="UP000061839"/>
    </source>
</evidence>
<keyword evidence="1" id="KW-1133">Transmembrane helix</keyword>
<reference evidence="2 3" key="1">
    <citation type="journal article" date="2015" name="Genome Announc.">
        <title>Complete Genome Sequencing of Protease-Producing Novel Arthrobacter sp. Strain IHBB 11108 Using PacBio Single-Molecule Real-Time Sequencing Technology.</title>
        <authorList>
            <person name="Kiran S."/>
            <person name="Swarnkar M.K."/>
            <person name="Pal M."/>
            <person name="Thakur R."/>
            <person name="Tewari R."/>
            <person name="Singh A.K."/>
            <person name="Gulati A."/>
        </authorList>
    </citation>
    <scope>NUCLEOTIDE SEQUENCE [LARGE SCALE GENOMIC DNA]</scope>
    <source>
        <strain evidence="2 3">IHBB 11108</strain>
    </source>
</reference>
<keyword evidence="3" id="KW-1185">Reference proteome</keyword>
<proteinExistence type="predicted"/>